<dbReference type="Proteomes" id="UP001234178">
    <property type="component" value="Unassembled WGS sequence"/>
</dbReference>
<sequence length="158" mass="16820">MVVRPSFSTGSKIGSDLVKFGMSRFFLQLLDGKELECSPVSVVSTFLLGRSVACDSSLATTTSGSLASLLERDVSRSISQVSNGGLRFPPMSSSVCPVLIGQSISGVKSCSWMPPAPLTIRETFGDPRDLAFGNSGLLWTKPCHSKILTPTRKTSAPY</sequence>
<evidence type="ECO:0000313" key="1">
    <source>
        <dbReference type="EMBL" id="KAK4007899.1"/>
    </source>
</evidence>
<proteinExistence type="predicted"/>
<dbReference type="EMBL" id="JAOYFB010000002">
    <property type="protein sequence ID" value="KAK4007901.1"/>
    <property type="molecule type" value="Genomic_DNA"/>
</dbReference>
<dbReference type="EMBL" id="JAOYFB010000002">
    <property type="protein sequence ID" value="KAK4007899.1"/>
    <property type="molecule type" value="Genomic_DNA"/>
</dbReference>
<dbReference type="EMBL" id="JAOYFB010000002">
    <property type="protein sequence ID" value="KAK4007900.1"/>
    <property type="molecule type" value="Genomic_DNA"/>
</dbReference>
<accession>A0ABQ9Z5K0</accession>
<evidence type="ECO:0000313" key="3">
    <source>
        <dbReference type="EMBL" id="KAK4007901.1"/>
    </source>
</evidence>
<evidence type="ECO:0000313" key="4">
    <source>
        <dbReference type="Proteomes" id="UP001234178"/>
    </source>
</evidence>
<reference evidence="1 4" key="1">
    <citation type="journal article" date="2023" name="Nucleic Acids Res.">
        <title>The hologenome of Daphnia magna reveals possible DNA methylation and microbiome-mediated evolution of the host genome.</title>
        <authorList>
            <person name="Chaturvedi A."/>
            <person name="Li X."/>
            <person name="Dhandapani V."/>
            <person name="Marshall H."/>
            <person name="Kissane S."/>
            <person name="Cuenca-Cambronero M."/>
            <person name="Asole G."/>
            <person name="Calvet F."/>
            <person name="Ruiz-Romero M."/>
            <person name="Marangio P."/>
            <person name="Guigo R."/>
            <person name="Rago D."/>
            <person name="Mirbahai L."/>
            <person name="Eastwood N."/>
            <person name="Colbourne J.K."/>
            <person name="Zhou J."/>
            <person name="Mallon E."/>
            <person name="Orsini L."/>
        </authorList>
    </citation>
    <scope>NUCLEOTIDE SEQUENCE [LARGE SCALE GENOMIC DNA]</scope>
    <source>
        <strain evidence="1">LRV0_1</strain>
    </source>
</reference>
<organism evidence="1 4">
    <name type="scientific">Daphnia magna</name>
    <dbReference type="NCBI Taxonomy" id="35525"/>
    <lineage>
        <taxon>Eukaryota</taxon>
        <taxon>Metazoa</taxon>
        <taxon>Ecdysozoa</taxon>
        <taxon>Arthropoda</taxon>
        <taxon>Crustacea</taxon>
        <taxon>Branchiopoda</taxon>
        <taxon>Diplostraca</taxon>
        <taxon>Cladocera</taxon>
        <taxon>Anomopoda</taxon>
        <taxon>Daphniidae</taxon>
        <taxon>Daphnia</taxon>
    </lineage>
</organism>
<evidence type="ECO:0000313" key="2">
    <source>
        <dbReference type="EMBL" id="KAK4007900.1"/>
    </source>
</evidence>
<name>A0ABQ9Z5K0_9CRUS</name>
<keyword evidence="4" id="KW-1185">Reference proteome</keyword>
<comment type="caution">
    <text evidence="1">The sequence shown here is derived from an EMBL/GenBank/DDBJ whole genome shotgun (WGS) entry which is preliminary data.</text>
</comment>
<gene>
    <name evidence="1" type="ORF">OUZ56_013057</name>
    <name evidence="2" type="ORF">OUZ56_013058</name>
    <name evidence="3" type="ORF">OUZ56_013059</name>
</gene>
<protein>
    <submittedName>
        <fullName evidence="1">Uncharacterized protein</fullName>
    </submittedName>
</protein>